<evidence type="ECO:0000313" key="3">
    <source>
        <dbReference type="EMBL" id="CAE0419360.1"/>
    </source>
</evidence>
<keyword evidence="2" id="KW-0732">Signal</keyword>
<dbReference type="EMBL" id="HBIM01021763">
    <property type="protein sequence ID" value="CAE0419360.1"/>
    <property type="molecule type" value="Transcribed_RNA"/>
</dbReference>
<sequence>MLFQILGIVLALSQVVNAGKEYYEDPLLLVGNTRADNIVAYYADGSLMEFVGGLNNPDHIRIYGDYLYVTVGDTPETSTMYRQNLKTGKVDADFLKGGDLLRPYGFDFYKGRIYVASFLTDKIIVYDMETGGFIGVFAEGDGTEEGLVNGPNHIAIYDDMLYLTTQGSVATDGEPIYGLSSQISVFDLHTGEGEVFAPQPEPLDDSLGFVSMLGIQIYCTGTCDPVCYAYTTDFAGGLRAYSLDGELVYATSTTYESGAIAGALSIVDDVIYVPGFVDDTTDGVVQRFSVTDGSPLPAKGITEAGIFVPPSKELVRPIGILAYPSYKKGSSSSTSSKNCGKGYSTPSKGYSISSKGKGFRMKMMMMSSGKGKGY</sequence>
<accession>A0A7S3LDT9</accession>
<dbReference type="AlphaFoldDB" id="A0A7S3LDT9"/>
<name>A0A7S3LDT9_9STRA</name>
<feature type="chain" id="PRO_5031343774" evidence="2">
    <location>
        <begin position="19"/>
        <end position="374"/>
    </location>
</feature>
<evidence type="ECO:0000256" key="1">
    <source>
        <dbReference type="SAM" id="MobiDB-lite"/>
    </source>
</evidence>
<protein>
    <submittedName>
        <fullName evidence="3">Uncharacterized protein</fullName>
    </submittedName>
</protein>
<proteinExistence type="predicted"/>
<gene>
    <name evidence="3" type="ORF">ACOF00016_LOCUS16201</name>
</gene>
<feature type="signal peptide" evidence="2">
    <location>
        <begin position="1"/>
        <end position="18"/>
    </location>
</feature>
<evidence type="ECO:0000256" key="2">
    <source>
        <dbReference type="SAM" id="SignalP"/>
    </source>
</evidence>
<feature type="region of interest" description="Disordered" evidence="1">
    <location>
        <begin position="326"/>
        <end position="350"/>
    </location>
</feature>
<reference evidence="3" key="1">
    <citation type="submission" date="2021-01" db="EMBL/GenBank/DDBJ databases">
        <authorList>
            <person name="Corre E."/>
            <person name="Pelletier E."/>
            <person name="Niang G."/>
            <person name="Scheremetjew M."/>
            <person name="Finn R."/>
            <person name="Kale V."/>
            <person name="Holt S."/>
            <person name="Cochrane G."/>
            <person name="Meng A."/>
            <person name="Brown T."/>
            <person name="Cohen L."/>
        </authorList>
    </citation>
    <scope>NUCLEOTIDE SEQUENCE</scope>
    <source>
        <strain evidence="3">CCMP127</strain>
    </source>
</reference>
<organism evidence="3">
    <name type="scientific">Amphora coffeiformis</name>
    <dbReference type="NCBI Taxonomy" id="265554"/>
    <lineage>
        <taxon>Eukaryota</taxon>
        <taxon>Sar</taxon>
        <taxon>Stramenopiles</taxon>
        <taxon>Ochrophyta</taxon>
        <taxon>Bacillariophyta</taxon>
        <taxon>Bacillariophyceae</taxon>
        <taxon>Bacillariophycidae</taxon>
        <taxon>Thalassiophysales</taxon>
        <taxon>Catenulaceae</taxon>
        <taxon>Amphora</taxon>
    </lineage>
</organism>
<dbReference type="SUPFAM" id="SSF63825">
    <property type="entry name" value="YWTD domain"/>
    <property type="match status" value="1"/>
</dbReference>